<dbReference type="STRING" id="1915309.AXG55_11160"/>
<dbReference type="PANTHER" id="PTHR39963">
    <property type="entry name" value="SLL0983 PROTEIN"/>
    <property type="match status" value="1"/>
</dbReference>
<dbReference type="Pfam" id="PF05430">
    <property type="entry name" value="Methyltransf_30"/>
    <property type="match status" value="1"/>
</dbReference>
<dbReference type="PANTHER" id="PTHR39963:SF1">
    <property type="entry name" value="MNMC-LIKE METHYLTRANSFERASE DOMAIN-CONTAINING PROTEIN"/>
    <property type="match status" value="1"/>
</dbReference>
<gene>
    <name evidence="2" type="ORF">AXG55_11160</name>
</gene>
<feature type="domain" description="MnmC-like methyltransferase" evidence="1">
    <location>
        <begin position="179"/>
        <end position="255"/>
    </location>
</feature>
<dbReference type="InterPro" id="IPR008471">
    <property type="entry name" value="MnmC-like_methylTransf"/>
</dbReference>
<evidence type="ECO:0000259" key="1">
    <source>
        <dbReference type="Pfam" id="PF05430"/>
    </source>
</evidence>
<dbReference type="InterPro" id="IPR029063">
    <property type="entry name" value="SAM-dependent_MTases_sf"/>
</dbReference>
<proteinExistence type="predicted"/>
<reference evidence="2 3" key="1">
    <citation type="submission" date="2016-10" db="EMBL/GenBank/DDBJ databases">
        <title>Silvanigrella aquatica sp. nov., isolated from a freshwater lake located in the Black Forest, Germany, description of Silvanigrellaceae fam. nov., Silvanigrellales ord. nov., reclassification of the order Bdellovibrionales in the class Oligoflexia, reclassification of the families Bacteriovoracaceae and Halobacteriovoraceae in the new order Bacteriovoracales ord. nov., and reclassification of the family Pseudobacteriovoracaceae in the order Oligoflexiales.</title>
        <authorList>
            <person name="Hahn M.W."/>
            <person name="Schmidt J."/>
            <person name="Koll U."/>
            <person name="Rohde M."/>
            <person name="Verbag S."/>
            <person name="Pitt A."/>
            <person name="Nakai R."/>
            <person name="Naganuma T."/>
            <person name="Lang E."/>
        </authorList>
    </citation>
    <scope>NUCLEOTIDE SEQUENCE [LARGE SCALE GENOMIC DNA]</scope>
    <source>
        <strain evidence="2 3">MWH-Nonnen-W8red</strain>
    </source>
</reference>
<dbReference type="KEGG" id="saqi:AXG55_11160"/>
<organism evidence="2 3">
    <name type="scientific">Silvanigrella aquatica</name>
    <dbReference type="NCBI Taxonomy" id="1915309"/>
    <lineage>
        <taxon>Bacteria</taxon>
        <taxon>Pseudomonadati</taxon>
        <taxon>Bdellovibrionota</taxon>
        <taxon>Oligoflexia</taxon>
        <taxon>Silvanigrellales</taxon>
        <taxon>Silvanigrellaceae</taxon>
        <taxon>Silvanigrella</taxon>
    </lineage>
</organism>
<dbReference type="OrthoDB" id="5291354at2"/>
<dbReference type="GO" id="GO:0016645">
    <property type="term" value="F:oxidoreductase activity, acting on the CH-NH group of donors"/>
    <property type="evidence" value="ECO:0007669"/>
    <property type="project" value="InterPro"/>
</dbReference>
<sequence>MKNSYQLEKSEEQQLNSYFQLTADGSYSLKLQSEHCESEFMHSDQGAFSETIYVYLPVVKFVFENQLNPLFLSIGLGLGYIEIMTVAYYLEKKTFCLNDELFFIFSYEKEKKLIQLFKNYFLNNEIPDSFKMCYDSIINLNAKFFSIDKELLKKTMRNLIIENKIKFYNNFSIKSFNEMPVHGIYFDAFSAKSSPDLWQSDVLNHIFHNKNCARQAVFATYASRTNLKKLLKENHFFIHKKKGFSGKRECLLAERNSLK</sequence>
<dbReference type="Gene3D" id="3.40.50.150">
    <property type="entry name" value="Vaccinia Virus protein VP39"/>
    <property type="match status" value="1"/>
</dbReference>
<keyword evidence="3" id="KW-1185">Reference proteome</keyword>
<dbReference type="RefSeq" id="WP_148698191.1">
    <property type="nucleotide sequence ID" value="NZ_CP017834.1"/>
</dbReference>
<protein>
    <recommendedName>
        <fullName evidence="1">MnmC-like methyltransferase domain-containing protein</fullName>
    </recommendedName>
</protein>
<dbReference type="AlphaFoldDB" id="A0A1L4D2K0"/>
<name>A0A1L4D2K0_9BACT</name>
<dbReference type="EMBL" id="CP017834">
    <property type="protein sequence ID" value="APJ04435.1"/>
    <property type="molecule type" value="Genomic_DNA"/>
</dbReference>
<dbReference type="Proteomes" id="UP000184731">
    <property type="component" value="Chromosome"/>
</dbReference>
<evidence type="ECO:0000313" key="3">
    <source>
        <dbReference type="Proteomes" id="UP000184731"/>
    </source>
</evidence>
<evidence type="ECO:0000313" key="2">
    <source>
        <dbReference type="EMBL" id="APJ04435.1"/>
    </source>
</evidence>
<accession>A0A1L4D2K0</accession>